<dbReference type="Gene3D" id="3.30.1490.70">
    <property type="match status" value="1"/>
</dbReference>
<dbReference type="SUPFAM" id="SSF50249">
    <property type="entry name" value="Nucleic acid-binding proteins"/>
    <property type="match status" value="1"/>
</dbReference>
<feature type="domain" description="ATP-dependent DNA ligase family profile" evidence="17">
    <location>
        <begin position="504"/>
        <end position="641"/>
    </location>
</feature>
<evidence type="ECO:0000256" key="8">
    <source>
        <dbReference type="ARBA" id="ARBA00022840"/>
    </source>
</evidence>
<dbReference type="Pfam" id="PF04675">
    <property type="entry name" value="DNA_ligase_A_N"/>
    <property type="match status" value="1"/>
</dbReference>
<comment type="similarity">
    <text evidence="2 15">Belongs to the ATP-dependent DNA ligase family.</text>
</comment>
<feature type="compositionally biased region" description="Low complexity" evidence="16">
    <location>
        <begin position="110"/>
        <end position="131"/>
    </location>
</feature>
<dbReference type="Pfam" id="PF04679">
    <property type="entry name" value="DNA_ligase_A_C"/>
    <property type="match status" value="1"/>
</dbReference>
<dbReference type="InterPro" id="IPR012309">
    <property type="entry name" value="DNA_ligase_ATP-dep_C"/>
</dbReference>
<dbReference type="Pfam" id="PF01068">
    <property type="entry name" value="DNA_ligase_A_M"/>
    <property type="match status" value="1"/>
</dbReference>
<dbReference type="InterPro" id="IPR050191">
    <property type="entry name" value="ATP-dep_DNA_ligase"/>
</dbReference>
<proteinExistence type="inferred from homology"/>
<dbReference type="NCBIfam" id="TIGR00574">
    <property type="entry name" value="dnl1"/>
    <property type="match status" value="1"/>
</dbReference>
<dbReference type="Gene3D" id="3.30.470.30">
    <property type="entry name" value="DNA ligase/mRNA capping enzyme"/>
    <property type="match status" value="1"/>
</dbReference>
<keyword evidence="11" id="KW-0539">Nucleus</keyword>
<keyword evidence="3 14" id="KW-0436">Ligase</keyword>
<protein>
    <recommendedName>
        <fullName evidence="14">DNA ligase</fullName>
        <ecNumber evidence="14">6.5.1.1</ecNumber>
    </recommendedName>
</protein>
<keyword evidence="6 14" id="KW-0547">Nucleotide-binding</keyword>
<keyword evidence="7 14" id="KW-0227">DNA damage</keyword>
<feature type="region of interest" description="Disordered" evidence="16">
    <location>
        <begin position="30"/>
        <end position="153"/>
    </location>
</feature>
<name>S9X1C4_SCHCR</name>
<evidence type="ECO:0000256" key="15">
    <source>
        <dbReference type="RuleBase" id="RU004196"/>
    </source>
</evidence>
<dbReference type="STRING" id="653667.S9X1C4"/>
<dbReference type="GO" id="GO:0003910">
    <property type="term" value="F:DNA ligase (ATP) activity"/>
    <property type="evidence" value="ECO:0007669"/>
    <property type="project" value="UniProtKB-EC"/>
</dbReference>
<dbReference type="eggNOG" id="KOG0967">
    <property type="taxonomic scope" value="Eukaryota"/>
</dbReference>
<evidence type="ECO:0000256" key="12">
    <source>
        <dbReference type="ARBA" id="ARBA00023306"/>
    </source>
</evidence>
<evidence type="ECO:0000256" key="11">
    <source>
        <dbReference type="ARBA" id="ARBA00023242"/>
    </source>
</evidence>
<dbReference type="GO" id="GO:0005634">
    <property type="term" value="C:nucleus"/>
    <property type="evidence" value="ECO:0007669"/>
    <property type="project" value="UniProtKB-SubCell"/>
</dbReference>
<keyword evidence="5" id="KW-0235">DNA replication</keyword>
<dbReference type="InterPro" id="IPR012310">
    <property type="entry name" value="DNA_ligase_ATP-dep_cent"/>
</dbReference>
<dbReference type="GO" id="GO:0071897">
    <property type="term" value="P:DNA biosynthetic process"/>
    <property type="evidence" value="ECO:0007669"/>
    <property type="project" value="InterPro"/>
</dbReference>
<keyword evidence="4" id="KW-0132">Cell division</keyword>
<dbReference type="Proteomes" id="UP000015464">
    <property type="component" value="Unassembled WGS sequence"/>
</dbReference>
<dbReference type="CDD" id="cd07969">
    <property type="entry name" value="OBF_DNA_ligase_I"/>
    <property type="match status" value="1"/>
</dbReference>
<evidence type="ECO:0000313" key="19">
    <source>
        <dbReference type="Proteomes" id="UP000015464"/>
    </source>
</evidence>
<dbReference type="SUPFAM" id="SSF117018">
    <property type="entry name" value="ATP-dependent DNA ligase DNA-binding domain"/>
    <property type="match status" value="1"/>
</dbReference>
<evidence type="ECO:0000256" key="10">
    <source>
        <dbReference type="ARBA" id="ARBA00023204"/>
    </source>
</evidence>
<feature type="compositionally biased region" description="Basic and acidic residues" evidence="16">
    <location>
        <begin position="78"/>
        <end position="107"/>
    </location>
</feature>
<keyword evidence="8 14" id="KW-0067">ATP-binding</keyword>
<accession>S9X1C4</accession>
<sequence length="777" mass="87938">MGAVLSPLQYLRRAVWLRPMSGRQSNISKFFTLGPEQARKKRTPAAPANSENEDGSRVIKKEENDEKTSGNDGIAVNGEKRTADELESLKEEHGEATNSMETKRSKVDGLSLASSSSSSSNLASEGETTPSEIPPPIAEPPLESTRKQQTKKAHATFADMVSTFTKIEKTTKRLEIIDIMGTYFFKMLRDYPNDLLISVYLSINKLGPDYSGIELGIGESIIMKAVAESTGQTLQQIKQAFHKVGDLGLVAQTSRQNQPTMFQPAALTLPFLFDSLKSIAQMSGNQSQNRKIGLIKRLLSSCQGAEPKYLIRALEGKLRLQLAEKTILVSLANACAQYHADKKQVKLSQQDRIHAEQTLRDVYSQLPSYDIIVPRLIEHGIENLRETCKLTPGVPTKPMLAKPTKQFSEVLDTFDQATFTCEYKYDGERAQVHFTEDGKFYVFSRNSEDMSVRYPDIMASVPRWRKPEATSFILDCEATAWDKEENRILPFQKLATRKRKDVKLEEIKVRACLFAFDILYLNGKSLLDIPFSERRKHLYTMFQPITGEFDFAKHSDQRSVESIQEFLEEAVKESCEGLMVKMLEGPESHYEPSKRSRHWLKIKKDYLSGVGDSLDLIVVGAYHGRGKRTSVYGAFLLGCYDPDTETVQTVCKLGTGFSEEQLEQFHRQLSQIVIPKKKDFYSHSEAPPHQPDVWFEPKYLWEVLTADLSLSPVYKAAIGYVQEDKGISLRFPRFVRVREDKNWEDATTSEQVSEFYRSQIVHTQASARASSPNAEEY</sequence>
<dbReference type="GO" id="GO:0051301">
    <property type="term" value="P:cell division"/>
    <property type="evidence" value="ECO:0007669"/>
    <property type="project" value="UniProtKB-KW"/>
</dbReference>
<dbReference type="GO" id="GO:0005524">
    <property type="term" value="F:ATP binding"/>
    <property type="evidence" value="ECO:0007669"/>
    <property type="project" value="UniProtKB-KW"/>
</dbReference>
<dbReference type="OrthoDB" id="206088at2759"/>
<dbReference type="PANTHER" id="PTHR45674">
    <property type="entry name" value="DNA LIGASE 1/3 FAMILY MEMBER"/>
    <property type="match status" value="1"/>
</dbReference>
<dbReference type="PROSITE" id="PS50160">
    <property type="entry name" value="DNA_LIGASE_A3"/>
    <property type="match status" value="1"/>
</dbReference>
<keyword evidence="9 14" id="KW-0233">DNA recombination</keyword>
<dbReference type="PROSITE" id="PS00333">
    <property type="entry name" value="DNA_LIGASE_A2"/>
    <property type="match status" value="1"/>
</dbReference>
<dbReference type="EMBL" id="KE546992">
    <property type="protein sequence ID" value="EPY50937.1"/>
    <property type="molecule type" value="Genomic_DNA"/>
</dbReference>
<dbReference type="AlphaFoldDB" id="S9X1C4"/>
<dbReference type="FunFam" id="3.30.470.30:FF:000016">
    <property type="entry name" value="DNA ligase"/>
    <property type="match status" value="1"/>
</dbReference>
<comment type="catalytic activity">
    <reaction evidence="13 14">
        <text>ATP + (deoxyribonucleotide)n-3'-hydroxyl + 5'-phospho-(deoxyribonucleotide)m = (deoxyribonucleotide)n+m + AMP + diphosphate.</text>
        <dbReference type="EC" id="6.5.1.1"/>
    </reaction>
</comment>
<evidence type="ECO:0000256" key="2">
    <source>
        <dbReference type="ARBA" id="ARBA00007572"/>
    </source>
</evidence>
<dbReference type="FunFam" id="2.40.50.140:FF:000062">
    <property type="entry name" value="DNA ligase"/>
    <property type="match status" value="1"/>
</dbReference>
<dbReference type="Gene3D" id="1.10.3260.10">
    <property type="entry name" value="DNA ligase, ATP-dependent, N-terminal domain"/>
    <property type="match status" value="1"/>
</dbReference>
<evidence type="ECO:0000256" key="13">
    <source>
        <dbReference type="ARBA" id="ARBA00034003"/>
    </source>
</evidence>
<dbReference type="GO" id="GO:0003677">
    <property type="term" value="F:DNA binding"/>
    <property type="evidence" value="ECO:0007669"/>
    <property type="project" value="InterPro"/>
</dbReference>
<dbReference type="EC" id="6.5.1.1" evidence="14"/>
<dbReference type="GO" id="GO:1903461">
    <property type="term" value="P:Okazaki fragment processing involved in mitotic DNA replication"/>
    <property type="evidence" value="ECO:0007669"/>
    <property type="project" value="EnsemblFungi"/>
</dbReference>
<keyword evidence="19" id="KW-1185">Reference proteome</keyword>
<dbReference type="InterPro" id="IPR000977">
    <property type="entry name" value="DNA_ligase_ATP-dep"/>
</dbReference>
<dbReference type="PROSITE" id="PS00697">
    <property type="entry name" value="DNA_LIGASE_A1"/>
    <property type="match status" value="1"/>
</dbReference>
<dbReference type="Gene3D" id="2.40.50.140">
    <property type="entry name" value="Nucleic acid-binding proteins"/>
    <property type="match status" value="1"/>
</dbReference>
<evidence type="ECO:0000256" key="5">
    <source>
        <dbReference type="ARBA" id="ARBA00022705"/>
    </source>
</evidence>
<dbReference type="OMA" id="WIKYKRD"/>
<dbReference type="GO" id="GO:0035753">
    <property type="term" value="P:maintenance of DNA trinucleotide repeats"/>
    <property type="evidence" value="ECO:0007669"/>
    <property type="project" value="EnsemblFungi"/>
</dbReference>
<dbReference type="InterPro" id="IPR012340">
    <property type="entry name" value="NA-bd_OB-fold"/>
</dbReference>
<evidence type="ECO:0000256" key="14">
    <source>
        <dbReference type="RuleBase" id="RU000617"/>
    </source>
</evidence>
<evidence type="ECO:0000256" key="1">
    <source>
        <dbReference type="ARBA" id="ARBA00004123"/>
    </source>
</evidence>
<evidence type="ECO:0000256" key="9">
    <source>
        <dbReference type="ARBA" id="ARBA00023172"/>
    </source>
</evidence>
<dbReference type="InterPro" id="IPR012308">
    <property type="entry name" value="DNA_ligase_ATP-dep_N"/>
</dbReference>
<evidence type="ECO:0000256" key="6">
    <source>
        <dbReference type="ARBA" id="ARBA00022741"/>
    </source>
</evidence>
<evidence type="ECO:0000256" key="16">
    <source>
        <dbReference type="SAM" id="MobiDB-lite"/>
    </source>
</evidence>
<feature type="compositionally biased region" description="Basic and acidic residues" evidence="16">
    <location>
        <begin position="54"/>
        <end position="69"/>
    </location>
</feature>
<gene>
    <name evidence="18" type="ORF">SPOG_00528</name>
</gene>
<reference evidence="18 19" key="1">
    <citation type="journal article" date="2011" name="Science">
        <title>Comparative functional genomics of the fission yeasts.</title>
        <authorList>
            <person name="Rhind N."/>
            <person name="Chen Z."/>
            <person name="Yassour M."/>
            <person name="Thompson D.A."/>
            <person name="Haas B.J."/>
            <person name="Habib N."/>
            <person name="Wapinski I."/>
            <person name="Roy S."/>
            <person name="Lin M.F."/>
            <person name="Heiman D.I."/>
            <person name="Young S.K."/>
            <person name="Furuya K."/>
            <person name="Guo Y."/>
            <person name="Pidoux A."/>
            <person name="Chen H.M."/>
            <person name="Robbertse B."/>
            <person name="Goldberg J.M."/>
            <person name="Aoki K."/>
            <person name="Bayne E.H."/>
            <person name="Berlin A.M."/>
            <person name="Desjardins C.A."/>
            <person name="Dobbs E."/>
            <person name="Dukaj L."/>
            <person name="Fan L."/>
            <person name="FitzGerald M.G."/>
            <person name="French C."/>
            <person name="Gujja S."/>
            <person name="Hansen K."/>
            <person name="Keifenheim D."/>
            <person name="Levin J.Z."/>
            <person name="Mosher R.A."/>
            <person name="Mueller C.A."/>
            <person name="Pfiffner J."/>
            <person name="Priest M."/>
            <person name="Russ C."/>
            <person name="Smialowska A."/>
            <person name="Swoboda P."/>
            <person name="Sykes S.M."/>
            <person name="Vaughn M."/>
            <person name="Vengrova S."/>
            <person name="Yoder R."/>
            <person name="Zeng Q."/>
            <person name="Allshire R."/>
            <person name="Baulcombe D."/>
            <person name="Birren B.W."/>
            <person name="Brown W."/>
            <person name="Ekwall K."/>
            <person name="Kellis M."/>
            <person name="Leatherwood J."/>
            <person name="Levin H."/>
            <person name="Margalit H."/>
            <person name="Martienssen R."/>
            <person name="Nieduszynski C.A."/>
            <person name="Spatafora J.W."/>
            <person name="Friedman N."/>
            <person name="Dalgaard J.Z."/>
            <person name="Baumann P."/>
            <person name="Niki H."/>
            <person name="Regev A."/>
            <person name="Nusbaum C."/>
        </authorList>
    </citation>
    <scope>NUCLEOTIDE SEQUENCE [LARGE SCALE GENOMIC DNA]</scope>
    <source>
        <strain evidence="19">OY26 / ATCC MYA-4695 / CBS 11777 / NBRC 106824 / NRRL Y48691</strain>
    </source>
</reference>
<dbReference type="PANTHER" id="PTHR45674:SF4">
    <property type="entry name" value="DNA LIGASE 1"/>
    <property type="match status" value="1"/>
</dbReference>
<evidence type="ECO:0000259" key="17">
    <source>
        <dbReference type="PROSITE" id="PS50160"/>
    </source>
</evidence>
<dbReference type="HOGENOM" id="CLU_005138_1_0_1"/>
<dbReference type="RefSeq" id="XP_013024156.1">
    <property type="nucleotide sequence ID" value="XM_013168702.1"/>
</dbReference>
<evidence type="ECO:0000256" key="3">
    <source>
        <dbReference type="ARBA" id="ARBA00022598"/>
    </source>
</evidence>
<dbReference type="CDD" id="cd07900">
    <property type="entry name" value="Adenylation_DNA_ligase_I_Euk"/>
    <property type="match status" value="1"/>
</dbReference>
<organism evidence="18 19">
    <name type="scientific">Schizosaccharomyces cryophilus (strain OY26 / ATCC MYA-4695 / CBS 11777 / NBRC 106824 / NRRL Y48691)</name>
    <name type="common">Fission yeast</name>
    <dbReference type="NCBI Taxonomy" id="653667"/>
    <lineage>
        <taxon>Eukaryota</taxon>
        <taxon>Fungi</taxon>
        <taxon>Dikarya</taxon>
        <taxon>Ascomycota</taxon>
        <taxon>Taphrinomycotina</taxon>
        <taxon>Schizosaccharomycetes</taxon>
        <taxon>Schizosaccharomycetales</taxon>
        <taxon>Schizosaccharomycetaceae</taxon>
        <taxon>Schizosaccharomyces</taxon>
    </lineage>
</organism>
<comment type="subcellular location">
    <subcellularLocation>
        <location evidence="1">Nucleus</location>
    </subcellularLocation>
</comment>
<evidence type="ECO:0000256" key="4">
    <source>
        <dbReference type="ARBA" id="ARBA00022618"/>
    </source>
</evidence>
<keyword evidence="10 14" id="KW-0234">DNA repair</keyword>
<dbReference type="FunFam" id="1.10.3260.10:FF:000001">
    <property type="entry name" value="DNA ligase"/>
    <property type="match status" value="1"/>
</dbReference>
<evidence type="ECO:0000256" key="7">
    <source>
        <dbReference type="ARBA" id="ARBA00022763"/>
    </source>
</evidence>
<dbReference type="GO" id="GO:0006289">
    <property type="term" value="P:nucleotide-excision repair"/>
    <property type="evidence" value="ECO:0007669"/>
    <property type="project" value="EnsemblFungi"/>
</dbReference>
<dbReference type="InterPro" id="IPR036599">
    <property type="entry name" value="DNA_ligase_N_sf"/>
</dbReference>
<evidence type="ECO:0000313" key="18">
    <source>
        <dbReference type="EMBL" id="EPY50937.1"/>
    </source>
</evidence>
<dbReference type="GeneID" id="25034860"/>
<dbReference type="SUPFAM" id="SSF56091">
    <property type="entry name" value="DNA ligase/mRNA capping enzyme, catalytic domain"/>
    <property type="match status" value="1"/>
</dbReference>
<keyword evidence="12" id="KW-0131">Cell cycle</keyword>
<dbReference type="GO" id="GO:0005739">
    <property type="term" value="C:mitochondrion"/>
    <property type="evidence" value="ECO:0007669"/>
    <property type="project" value="EnsemblFungi"/>
</dbReference>
<dbReference type="InterPro" id="IPR016059">
    <property type="entry name" value="DNA_ligase_ATP-dep_CS"/>
</dbReference>
<dbReference type="GO" id="GO:0006284">
    <property type="term" value="P:base-excision repair"/>
    <property type="evidence" value="ECO:0007669"/>
    <property type="project" value="EnsemblFungi"/>
</dbReference>
<dbReference type="GO" id="GO:0006310">
    <property type="term" value="P:DNA recombination"/>
    <property type="evidence" value="ECO:0007669"/>
    <property type="project" value="UniProtKB-KW"/>
</dbReference>